<dbReference type="GO" id="GO:0004497">
    <property type="term" value="F:monooxygenase activity"/>
    <property type="evidence" value="ECO:0007669"/>
    <property type="project" value="UniProtKB-KW"/>
</dbReference>
<evidence type="ECO:0000313" key="2">
    <source>
        <dbReference type="EMBL" id="AXY78584.1"/>
    </source>
</evidence>
<name>A0A3B7MVT1_9BACT</name>
<keyword evidence="2" id="KW-0560">Oxidoreductase</keyword>
<evidence type="ECO:0000259" key="1">
    <source>
        <dbReference type="PROSITE" id="PS51725"/>
    </source>
</evidence>
<dbReference type="OrthoDB" id="9812754at2"/>
<reference evidence="2 3" key="1">
    <citation type="submission" date="2018-09" db="EMBL/GenBank/DDBJ databases">
        <title>Genome sequencing of strain 6GH32-13.</title>
        <authorList>
            <person name="Weon H.-Y."/>
            <person name="Heo J."/>
            <person name="Kwon S.-W."/>
        </authorList>
    </citation>
    <scope>NUCLEOTIDE SEQUENCE [LARGE SCALE GENOMIC DNA]</scope>
    <source>
        <strain evidence="2 3">5GH32-13</strain>
    </source>
</reference>
<feature type="domain" description="ABM" evidence="1">
    <location>
        <begin position="17"/>
        <end position="107"/>
    </location>
</feature>
<dbReference type="PANTHER" id="PTHR33336:SF3">
    <property type="entry name" value="ABM DOMAIN-CONTAINING PROTEIN"/>
    <property type="match status" value="1"/>
</dbReference>
<dbReference type="AlphaFoldDB" id="A0A3B7MVT1"/>
<dbReference type="PROSITE" id="PS51725">
    <property type="entry name" value="ABM"/>
    <property type="match status" value="1"/>
</dbReference>
<dbReference type="Proteomes" id="UP000263900">
    <property type="component" value="Chromosome"/>
</dbReference>
<dbReference type="Pfam" id="PF03992">
    <property type="entry name" value="ABM"/>
    <property type="match status" value="1"/>
</dbReference>
<gene>
    <name evidence="2" type="ORF">D3H65_09515</name>
</gene>
<dbReference type="PANTHER" id="PTHR33336">
    <property type="entry name" value="QUINOL MONOOXYGENASE YGIN-RELATED"/>
    <property type="match status" value="1"/>
</dbReference>
<evidence type="ECO:0000313" key="3">
    <source>
        <dbReference type="Proteomes" id="UP000263900"/>
    </source>
</evidence>
<dbReference type="Gene3D" id="3.30.70.100">
    <property type="match status" value="1"/>
</dbReference>
<dbReference type="KEGG" id="pseg:D3H65_09515"/>
<protein>
    <submittedName>
        <fullName evidence="2">Antibiotic biosynthesis monooxygenase</fullName>
    </submittedName>
</protein>
<dbReference type="EMBL" id="CP032157">
    <property type="protein sequence ID" value="AXY78584.1"/>
    <property type="molecule type" value="Genomic_DNA"/>
</dbReference>
<proteinExistence type="predicted"/>
<keyword evidence="3" id="KW-1185">Reference proteome</keyword>
<dbReference type="InterPro" id="IPR050744">
    <property type="entry name" value="AI-2_Isomerase_LsrG"/>
</dbReference>
<dbReference type="SUPFAM" id="SSF54909">
    <property type="entry name" value="Dimeric alpha+beta barrel"/>
    <property type="match status" value="1"/>
</dbReference>
<accession>A0A3B7MVT1</accession>
<dbReference type="InterPro" id="IPR007138">
    <property type="entry name" value="ABM_dom"/>
</dbReference>
<dbReference type="InterPro" id="IPR011008">
    <property type="entry name" value="Dimeric_a/b-barrel"/>
</dbReference>
<organism evidence="2 3">
    <name type="scientific">Paraflavitalea soli</name>
    <dbReference type="NCBI Taxonomy" id="2315862"/>
    <lineage>
        <taxon>Bacteria</taxon>
        <taxon>Pseudomonadati</taxon>
        <taxon>Bacteroidota</taxon>
        <taxon>Chitinophagia</taxon>
        <taxon>Chitinophagales</taxon>
        <taxon>Chitinophagaceae</taxon>
        <taxon>Paraflavitalea</taxon>
    </lineage>
</organism>
<keyword evidence="2" id="KW-0503">Monooxygenase</keyword>
<sequence>MLTASSGKLLAQENTPYVRIATIVVDSTQLESYKAALQEQAAAAISKEPGVLTLYAVYDKEHPAHVTVFEIYASVTAYQSHIKTPHFLKYKSTVEKMVKSLVLTDVVPIALATKPGQP</sequence>